<feature type="compositionally biased region" description="Polar residues" evidence="1">
    <location>
        <begin position="1"/>
        <end position="11"/>
    </location>
</feature>
<evidence type="ECO:0000259" key="2">
    <source>
        <dbReference type="SMART" id="SM00355"/>
    </source>
</evidence>
<sequence>MFNQDQQQPSASLRRETTDEISKMYTTLYDNEDPRQQLEYAQLQQQQQQPHQSQDFINALVSPVTAWNEFGLQQDFYSPASPALSCFSGSSSPFSTDSGSAHSSPAAGLLRMIEADEADELVDMFNITIEDLLSGNPLSQQDPQDFSNQATLFSNLPQDQHIMAALDFENELIKQEQTEYFQMQYQQQLMQHQQQQRQHYESLHNQCHGTRGGPQRSGSLSPAMPSSPYHRAHPSRNARCASDGTQSHPESPEQKFHDSMPSSPLTTYYSGSAAASPPMPSTSFASPAHSTSMVNIVSPDVTAASESTAAHTLATSASSTIITNLPGTEGMTVIRSEDGSIMVYNSATESMSFRCELCPGETYGRIHDLKRHQASKHQDKSWPCEFCQRPFVRRDALLRHFTVKAARNDGLHPASHETEKLMAARARAKNIC</sequence>
<accession>A0A9P6M0B5</accession>
<dbReference type="SUPFAM" id="SSF57667">
    <property type="entry name" value="beta-beta-alpha zinc fingers"/>
    <property type="match status" value="1"/>
</dbReference>
<evidence type="ECO:0000256" key="1">
    <source>
        <dbReference type="SAM" id="MobiDB-lite"/>
    </source>
</evidence>
<comment type="caution">
    <text evidence="3">The sequence shown here is derived from an EMBL/GenBank/DDBJ whole genome shotgun (WGS) entry which is preliminary data.</text>
</comment>
<evidence type="ECO:0000313" key="4">
    <source>
        <dbReference type="Proteomes" id="UP000738359"/>
    </source>
</evidence>
<dbReference type="Gene3D" id="3.30.160.60">
    <property type="entry name" value="Classic Zinc Finger"/>
    <property type="match status" value="1"/>
</dbReference>
<dbReference type="EMBL" id="JAAAHY010000773">
    <property type="protein sequence ID" value="KAF9957559.1"/>
    <property type="molecule type" value="Genomic_DNA"/>
</dbReference>
<feature type="domain" description="C2H2-type" evidence="2">
    <location>
        <begin position="353"/>
        <end position="377"/>
    </location>
</feature>
<evidence type="ECO:0000313" key="3">
    <source>
        <dbReference type="EMBL" id="KAF9957559.1"/>
    </source>
</evidence>
<feature type="domain" description="C2H2-type" evidence="2">
    <location>
        <begin position="382"/>
        <end position="402"/>
    </location>
</feature>
<reference evidence="3" key="1">
    <citation type="journal article" date="2020" name="Fungal Divers.">
        <title>Resolving the Mortierellaceae phylogeny through synthesis of multi-gene phylogenetics and phylogenomics.</title>
        <authorList>
            <person name="Vandepol N."/>
            <person name="Liber J."/>
            <person name="Desiro A."/>
            <person name="Na H."/>
            <person name="Kennedy M."/>
            <person name="Barry K."/>
            <person name="Grigoriev I.V."/>
            <person name="Miller A.N."/>
            <person name="O'Donnell K."/>
            <person name="Stajich J.E."/>
            <person name="Bonito G."/>
        </authorList>
    </citation>
    <scope>NUCLEOTIDE SEQUENCE</scope>
    <source>
        <strain evidence="3">CK1249</strain>
    </source>
</reference>
<dbReference type="InterPro" id="IPR036236">
    <property type="entry name" value="Znf_C2H2_sf"/>
</dbReference>
<dbReference type="InterPro" id="IPR013087">
    <property type="entry name" value="Znf_C2H2_type"/>
</dbReference>
<feature type="compositionally biased region" description="Polar residues" evidence="1">
    <location>
        <begin position="260"/>
        <end position="269"/>
    </location>
</feature>
<feature type="compositionally biased region" description="Low complexity" evidence="1">
    <location>
        <begin position="270"/>
        <end position="287"/>
    </location>
</feature>
<organism evidence="3 4">
    <name type="scientific">Mortierella alpina</name>
    <name type="common">Oleaginous fungus</name>
    <name type="synonym">Mortierella renispora</name>
    <dbReference type="NCBI Taxonomy" id="64518"/>
    <lineage>
        <taxon>Eukaryota</taxon>
        <taxon>Fungi</taxon>
        <taxon>Fungi incertae sedis</taxon>
        <taxon>Mucoromycota</taxon>
        <taxon>Mortierellomycotina</taxon>
        <taxon>Mortierellomycetes</taxon>
        <taxon>Mortierellales</taxon>
        <taxon>Mortierellaceae</taxon>
        <taxon>Mortierella</taxon>
    </lineage>
</organism>
<feature type="region of interest" description="Disordered" evidence="1">
    <location>
        <begin position="1"/>
        <end position="21"/>
    </location>
</feature>
<dbReference type="SMART" id="SM00355">
    <property type="entry name" value="ZnF_C2H2"/>
    <property type="match status" value="2"/>
</dbReference>
<dbReference type="OrthoDB" id="10018191at2759"/>
<dbReference type="AlphaFoldDB" id="A0A9P6M0B5"/>
<gene>
    <name evidence="3" type="ORF">BGZ70_009475</name>
</gene>
<keyword evidence="4" id="KW-1185">Reference proteome</keyword>
<feature type="region of interest" description="Disordered" evidence="1">
    <location>
        <begin position="193"/>
        <end position="287"/>
    </location>
</feature>
<proteinExistence type="predicted"/>
<dbReference type="Proteomes" id="UP000738359">
    <property type="component" value="Unassembled WGS sequence"/>
</dbReference>
<name>A0A9P6M0B5_MORAP</name>
<protein>
    <recommendedName>
        <fullName evidence="2">C2H2-type domain-containing protein</fullName>
    </recommendedName>
</protein>